<name>A0A1F5C9K4_9BACT</name>
<dbReference type="Proteomes" id="UP000177947">
    <property type="component" value="Unassembled WGS sequence"/>
</dbReference>
<evidence type="ECO:0000313" key="2">
    <source>
        <dbReference type="Proteomes" id="UP000177947"/>
    </source>
</evidence>
<dbReference type="AlphaFoldDB" id="A0A1F5C9K4"/>
<dbReference type="EMBL" id="MEYQ01000002">
    <property type="protein sequence ID" value="OGD39547.1"/>
    <property type="molecule type" value="Genomic_DNA"/>
</dbReference>
<evidence type="ECO:0000313" key="1">
    <source>
        <dbReference type="EMBL" id="OGD39547.1"/>
    </source>
</evidence>
<protein>
    <submittedName>
        <fullName evidence="1">Uncharacterized protein</fullName>
    </submittedName>
</protein>
<proteinExistence type="predicted"/>
<gene>
    <name evidence="1" type="ORF">A2907_02610</name>
</gene>
<reference evidence="1 2" key="1">
    <citation type="journal article" date="2016" name="Nat. Commun.">
        <title>Thousands of microbial genomes shed light on interconnected biogeochemical processes in an aquifer system.</title>
        <authorList>
            <person name="Anantharaman K."/>
            <person name="Brown C.T."/>
            <person name="Hug L.A."/>
            <person name="Sharon I."/>
            <person name="Castelle C.J."/>
            <person name="Probst A.J."/>
            <person name="Thomas B.C."/>
            <person name="Singh A."/>
            <person name="Wilkins M.J."/>
            <person name="Karaoz U."/>
            <person name="Brodie E.L."/>
            <person name="Williams K.H."/>
            <person name="Hubbard S.S."/>
            <person name="Banfield J.F."/>
        </authorList>
    </citation>
    <scope>NUCLEOTIDE SEQUENCE [LARGE SCALE GENOMIC DNA]</scope>
</reference>
<comment type="caution">
    <text evidence="1">The sequence shown here is derived from an EMBL/GenBank/DDBJ whole genome shotgun (WGS) entry which is preliminary data.</text>
</comment>
<accession>A0A1F5C9K4</accession>
<organism evidence="1 2">
    <name type="scientific">Candidatus Azambacteria bacterium RIFCSPLOWO2_01_FULL_37_9</name>
    <dbReference type="NCBI Taxonomy" id="1797297"/>
    <lineage>
        <taxon>Bacteria</taxon>
        <taxon>Candidatus Azamiibacteriota</taxon>
    </lineage>
</organism>
<sequence length="76" mass="8933">MIKLFFTAKNKKYSIDLERGQDLLLALDNFIKSNRLRFTHLKNIKVRCFDFKDSVSCRIAKIISVVLSLRSRKQAK</sequence>